<gene>
    <name evidence="3" type="ORF">T459_12136</name>
</gene>
<dbReference type="GO" id="GO:0051707">
    <property type="term" value="P:response to other organism"/>
    <property type="evidence" value="ECO:0007669"/>
    <property type="project" value="UniProtKB-ARBA"/>
</dbReference>
<dbReference type="SMART" id="SM00365">
    <property type="entry name" value="LRR_SD22"/>
    <property type="match status" value="2"/>
</dbReference>
<dbReference type="InterPro" id="IPR003591">
    <property type="entry name" value="Leu-rich_rpt_typical-subtyp"/>
</dbReference>
<dbReference type="PANTHER" id="PTHR24359">
    <property type="entry name" value="SERINE/THREONINE-PROTEIN KINASE SBK1"/>
    <property type="match status" value="1"/>
</dbReference>
<dbReference type="GO" id="GO:0006952">
    <property type="term" value="P:defense response"/>
    <property type="evidence" value="ECO:0007669"/>
    <property type="project" value="UniProtKB-ARBA"/>
</dbReference>
<comment type="caution">
    <text evidence="3">The sequence shown here is derived from an EMBL/GenBank/DDBJ whole genome shotgun (WGS) entry which is preliminary data.</text>
</comment>
<reference evidence="3 4" key="2">
    <citation type="journal article" date="2017" name="Genome Biol.">
        <title>New reference genome sequences of hot pepper reveal the massive evolution of plant disease-resistance genes by retroduplication.</title>
        <authorList>
            <person name="Kim S."/>
            <person name="Park J."/>
            <person name="Yeom S.I."/>
            <person name="Kim Y.M."/>
            <person name="Seo E."/>
            <person name="Kim K.T."/>
            <person name="Kim M.S."/>
            <person name="Lee J.M."/>
            <person name="Cheong K."/>
            <person name="Shin H.S."/>
            <person name="Kim S.B."/>
            <person name="Han K."/>
            <person name="Lee J."/>
            <person name="Park M."/>
            <person name="Lee H.A."/>
            <person name="Lee H.Y."/>
            <person name="Lee Y."/>
            <person name="Oh S."/>
            <person name="Lee J.H."/>
            <person name="Choi E."/>
            <person name="Choi E."/>
            <person name="Lee S.E."/>
            <person name="Jeon J."/>
            <person name="Kim H."/>
            <person name="Choi G."/>
            <person name="Song H."/>
            <person name="Lee J."/>
            <person name="Lee S.C."/>
            <person name="Kwon J.K."/>
            <person name="Lee H.Y."/>
            <person name="Koo N."/>
            <person name="Hong Y."/>
            <person name="Kim R.W."/>
            <person name="Kang W.H."/>
            <person name="Huh J.H."/>
            <person name="Kang B.C."/>
            <person name="Yang T.J."/>
            <person name="Lee Y.H."/>
            <person name="Bennetzen J.L."/>
            <person name="Choi D."/>
        </authorList>
    </citation>
    <scope>NUCLEOTIDE SEQUENCE [LARGE SCALE GENOMIC DNA]</scope>
    <source>
        <strain evidence="4">cv. CM334</strain>
    </source>
</reference>
<dbReference type="InterPro" id="IPR032675">
    <property type="entry name" value="LRR_dom_sf"/>
</dbReference>
<dbReference type="Proteomes" id="UP000222542">
    <property type="component" value="Unassembled WGS sequence"/>
</dbReference>
<proteinExistence type="predicted"/>
<evidence type="ECO:0000256" key="2">
    <source>
        <dbReference type="ARBA" id="ARBA00022737"/>
    </source>
</evidence>
<evidence type="ECO:0000313" key="3">
    <source>
        <dbReference type="EMBL" id="PHT83693.1"/>
    </source>
</evidence>
<sequence>MLYLHPVIACLTNLECLDLSFNKMRNLPDEIIHLNSLLSLNVADNKSIEVPPSLSSLQRLVNLDFSNNRLKSLENLDLLSMCNLHKLNLQICPRMTSPVPSSEMDVLEGYYQEENSENSQNVPFPGSLVWKGSTFEKSDVLIINCVGASIVLLKEEDHCVERSSCVASDSFETCIDIQNCKKCDALVGSLSDAADLVEGSSSSEVSNNPPKSKRQLDGVIDIPKPCKIRRPTDHSEVSCKHSMMSFCVINDYSMMSFCVINDYLPDGFYDTG</sequence>
<reference evidence="3 4" key="1">
    <citation type="journal article" date="2014" name="Nat. Genet.">
        <title>Genome sequence of the hot pepper provides insights into the evolution of pungency in Capsicum species.</title>
        <authorList>
            <person name="Kim S."/>
            <person name="Park M."/>
            <person name="Yeom S.I."/>
            <person name="Kim Y.M."/>
            <person name="Lee J.M."/>
            <person name="Lee H.A."/>
            <person name="Seo E."/>
            <person name="Choi J."/>
            <person name="Cheong K."/>
            <person name="Kim K.T."/>
            <person name="Jung K."/>
            <person name="Lee G.W."/>
            <person name="Oh S.K."/>
            <person name="Bae C."/>
            <person name="Kim S.B."/>
            <person name="Lee H.Y."/>
            <person name="Kim S.Y."/>
            <person name="Kim M.S."/>
            <person name="Kang B.C."/>
            <person name="Jo Y.D."/>
            <person name="Yang H.B."/>
            <person name="Jeong H.J."/>
            <person name="Kang W.H."/>
            <person name="Kwon J.K."/>
            <person name="Shin C."/>
            <person name="Lim J.Y."/>
            <person name="Park J.H."/>
            <person name="Huh J.H."/>
            <person name="Kim J.S."/>
            <person name="Kim B.D."/>
            <person name="Cohen O."/>
            <person name="Paran I."/>
            <person name="Suh M.C."/>
            <person name="Lee S.B."/>
            <person name="Kim Y.K."/>
            <person name="Shin Y."/>
            <person name="Noh S.J."/>
            <person name="Park J."/>
            <person name="Seo Y.S."/>
            <person name="Kwon S.Y."/>
            <person name="Kim H.A."/>
            <person name="Park J.M."/>
            <person name="Kim H.J."/>
            <person name="Choi S.B."/>
            <person name="Bosland P.W."/>
            <person name="Reeves G."/>
            <person name="Jo S.H."/>
            <person name="Lee B.W."/>
            <person name="Cho H.T."/>
            <person name="Choi H.S."/>
            <person name="Lee M.S."/>
            <person name="Yu Y."/>
            <person name="Do Choi Y."/>
            <person name="Park B.S."/>
            <person name="van Deynze A."/>
            <person name="Ashrafi H."/>
            <person name="Hill T."/>
            <person name="Kim W.T."/>
            <person name="Pai H.S."/>
            <person name="Ahn H.K."/>
            <person name="Yeam I."/>
            <person name="Giovannoni J.J."/>
            <person name="Rose J.K."/>
            <person name="Sorensen I."/>
            <person name="Lee S.J."/>
            <person name="Kim R.W."/>
            <person name="Choi I.Y."/>
            <person name="Choi B.S."/>
            <person name="Lim J.S."/>
            <person name="Lee Y.H."/>
            <person name="Choi D."/>
        </authorList>
    </citation>
    <scope>NUCLEOTIDE SEQUENCE [LARGE SCALE GENOMIC DNA]</scope>
    <source>
        <strain evidence="4">cv. CM334</strain>
    </source>
</reference>
<dbReference type="PROSITE" id="PS51450">
    <property type="entry name" value="LRR"/>
    <property type="match status" value="2"/>
</dbReference>
<keyword evidence="2" id="KW-0677">Repeat</keyword>
<keyword evidence="1" id="KW-0433">Leucine-rich repeat</keyword>
<name>A0A2G2ZNZ1_CAPAN</name>
<keyword evidence="4" id="KW-1185">Reference proteome</keyword>
<protein>
    <submittedName>
        <fullName evidence="3">Uncharacterized protein</fullName>
    </submittedName>
</protein>
<dbReference type="AlphaFoldDB" id="A0A2G2ZNZ1"/>
<dbReference type="Gene3D" id="3.80.10.10">
    <property type="entry name" value="Ribonuclease Inhibitor"/>
    <property type="match status" value="1"/>
</dbReference>
<dbReference type="Gramene" id="PHT83693">
    <property type="protein sequence ID" value="PHT83693"/>
    <property type="gene ID" value="T459_12136"/>
</dbReference>
<evidence type="ECO:0000313" key="4">
    <source>
        <dbReference type="Proteomes" id="UP000222542"/>
    </source>
</evidence>
<evidence type="ECO:0000256" key="1">
    <source>
        <dbReference type="ARBA" id="ARBA00022614"/>
    </source>
</evidence>
<dbReference type="SUPFAM" id="SSF52058">
    <property type="entry name" value="L domain-like"/>
    <property type="match status" value="1"/>
</dbReference>
<dbReference type="InterPro" id="IPR001611">
    <property type="entry name" value="Leu-rich_rpt"/>
</dbReference>
<dbReference type="EMBL" id="AYRZ02000004">
    <property type="protein sequence ID" value="PHT83693.1"/>
    <property type="molecule type" value="Genomic_DNA"/>
</dbReference>
<organism evidence="3 4">
    <name type="scientific">Capsicum annuum</name>
    <name type="common">Capsicum pepper</name>
    <dbReference type="NCBI Taxonomy" id="4072"/>
    <lineage>
        <taxon>Eukaryota</taxon>
        <taxon>Viridiplantae</taxon>
        <taxon>Streptophyta</taxon>
        <taxon>Embryophyta</taxon>
        <taxon>Tracheophyta</taxon>
        <taxon>Spermatophyta</taxon>
        <taxon>Magnoliopsida</taxon>
        <taxon>eudicotyledons</taxon>
        <taxon>Gunneridae</taxon>
        <taxon>Pentapetalae</taxon>
        <taxon>asterids</taxon>
        <taxon>lamiids</taxon>
        <taxon>Solanales</taxon>
        <taxon>Solanaceae</taxon>
        <taxon>Solanoideae</taxon>
        <taxon>Capsiceae</taxon>
        <taxon>Capsicum</taxon>
    </lineage>
</organism>
<dbReference type="SMART" id="SM00369">
    <property type="entry name" value="LRR_TYP"/>
    <property type="match status" value="2"/>
</dbReference>
<dbReference type="PANTHER" id="PTHR24359:SF1">
    <property type="entry name" value="INHIBITOR OF NUCLEAR FACTOR KAPPA-B KINASE EPSILON SUBUNIT HOMOLOG 1-RELATED"/>
    <property type="match status" value="1"/>
</dbReference>
<accession>A0A2G2ZNZ1</accession>